<proteinExistence type="predicted"/>
<sequence>MMAPSQLVIVPPVANAGDAGLGISAPTLAVCPATPITAPVFFIPLQVG</sequence>
<protein>
    <submittedName>
        <fullName evidence="1">Uncharacterized protein</fullName>
    </submittedName>
</protein>
<dbReference type="EMBL" id="JACCCW010000002">
    <property type="protein sequence ID" value="NYF79895.1"/>
    <property type="molecule type" value="Genomic_DNA"/>
</dbReference>
<dbReference type="Proteomes" id="UP000589520">
    <property type="component" value="Unassembled WGS sequence"/>
</dbReference>
<name>A0A7Y9PHA8_9BACT</name>
<reference evidence="1 2" key="1">
    <citation type="submission" date="2020-07" db="EMBL/GenBank/DDBJ databases">
        <title>Genomic Encyclopedia of Type Strains, Phase IV (KMG-V): Genome sequencing to study the core and pangenomes of soil and plant-associated prokaryotes.</title>
        <authorList>
            <person name="Whitman W."/>
        </authorList>
    </citation>
    <scope>NUCLEOTIDE SEQUENCE [LARGE SCALE GENOMIC DNA]</scope>
    <source>
        <strain evidence="1 2">X4EP2</strain>
    </source>
</reference>
<accession>A0A7Y9PHA8</accession>
<evidence type="ECO:0000313" key="2">
    <source>
        <dbReference type="Proteomes" id="UP000589520"/>
    </source>
</evidence>
<organism evidence="1 2">
    <name type="scientific">Granulicella arctica</name>
    <dbReference type="NCBI Taxonomy" id="940613"/>
    <lineage>
        <taxon>Bacteria</taxon>
        <taxon>Pseudomonadati</taxon>
        <taxon>Acidobacteriota</taxon>
        <taxon>Terriglobia</taxon>
        <taxon>Terriglobales</taxon>
        <taxon>Acidobacteriaceae</taxon>
        <taxon>Granulicella</taxon>
    </lineage>
</organism>
<keyword evidence="2" id="KW-1185">Reference proteome</keyword>
<comment type="caution">
    <text evidence="1">The sequence shown here is derived from an EMBL/GenBank/DDBJ whole genome shotgun (WGS) entry which is preliminary data.</text>
</comment>
<gene>
    <name evidence="1" type="ORF">HDF17_002215</name>
</gene>
<dbReference type="AlphaFoldDB" id="A0A7Y9PHA8"/>
<evidence type="ECO:0000313" key="1">
    <source>
        <dbReference type="EMBL" id="NYF79895.1"/>
    </source>
</evidence>